<dbReference type="PANTHER" id="PTHR43235:SF1">
    <property type="entry name" value="GLUTAMINE AMIDOTRANSFERASE PB2B2.05-RELATED"/>
    <property type="match status" value="1"/>
</dbReference>
<dbReference type="Proteomes" id="UP000460157">
    <property type="component" value="Unassembled WGS sequence"/>
</dbReference>
<gene>
    <name evidence="1" type="ORF">GNZ21_06485</name>
</gene>
<name>A0A7K1UHQ2_9MICC</name>
<keyword evidence="2" id="KW-1185">Reference proteome</keyword>
<dbReference type="InterPro" id="IPR044668">
    <property type="entry name" value="PuuD-like"/>
</dbReference>
<dbReference type="GO" id="GO:0005829">
    <property type="term" value="C:cytosol"/>
    <property type="evidence" value="ECO:0007669"/>
    <property type="project" value="TreeGrafter"/>
</dbReference>
<sequence length="255" mass="27698">MTQPVKCPLRILVSYSMDDANVSQRYAETLHALAQRMGQALTRGGPDVQIWFVDAASPGAQPSELLQRADGLVILGGADIEPRFYTSDPGTREQVDAEGINSAVDGFEMKLARTAVERRVPLLGICRGMQVVNVALGGSLIPDIGAGTVHNQRPGSDEMTTHQVELTPGTALARIYGSARIEVRSAHHQAIGRLPELLTPAAFAEDGLLEGYEARGEGWLVGVQWHPEDQEARVDHLNALARAFLDAARRYRRNS</sequence>
<dbReference type="Pfam" id="PF07722">
    <property type="entry name" value="Peptidase_C26"/>
    <property type="match status" value="1"/>
</dbReference>
<comment type="caution">
    <text evidence="1">The sequence shown here is derived from an EMBL/GenBank/DDBJ whole genome shotgun (WGS) entry which is preliminary data.</text>
</comment>
<organism evidence="1 2">
    <name type="scientific">Nesterenkonia alkaliphila</name>
    <dbReference type="NCBI Taxonomy" id="1463631"/>
    <lineage>
        <taxon>Bacteria</taxon>
        <taxon>Bacillati</taxon>
        <taxon>Actinomycetota</taxon>
        <taxon>Actinomycetes</taxon>
        <taxon>Micrococcales</taxon>
        <taxon>Micrococcaceae</taxon>
        <taxon>Nesterenkonia</taxon>
    </lineage>
</organism>
<protein>
    <submittedName>
        <fullName evidence="1">Gamma-glutamyl-gamma-aminobutyrate hydrolase family protein</fullName>
    </submittedName>
</protein>
<dbReference type="InterPro" id="IPR029062">
    <property type="entry name" value="Class_I_gatase-like"/>
</dbReference>
<evidence type="ECO:0000313" key="2">
    <source>
        <dbReference type="Proteomes" id="UP000460157"/>
    </source>
</evidence>
<dbReference type="SUPFAM" id="SSF52317">
    <property type="entry name" value="Class I glutamine amidotransferase-like"/>
    <property type="match status" value="1"/>
</dbReference>
<dbReference type="InterPro" id="IPR011697">
    <property type="entry name" value="Peptidase_C26"/>
</dbReference>
<evidence type="ECO:0000313" key="1">
    <source>
        <dbReference type="EMBL" id="MVT26003.1"/>
    </source>
</evidence>
<dbReference type="GO" id="GO:0016811">
    <property type="term" value="F:hydrolase activity, acting on carbon-nitrogen (but not peptide) bonds, in linear amides"/>
    <property type="evidence" value="ECO:0007669"/>
    <property type="project" value="InterPro"/>
</dbReference>
<dbReference type="OrthoDB" id="9813383at2"/>
<dbReference type="CDD" id="cd01745">
    <property type="entry name" value="GATase1_2"/>
    <property type="match status" value="1"/>
</dbReference>
<proteinExistence type="predicted"/>
<dbReference type="AlphaFoldDB" id="A0A7K1UHQ2"/>
<accession>A0A7K1UHQ2</accession>
<dbReference type="RefSeq" id="WP_157322539.1">
    <property type="nucleotide sequence ID" value="NZ_BMFX01000008.1"/>
</dbReference>
<dbReference type="PANTHER" id="PTHR43235">
    <property type="entry name" value="GLUTAMINE AMIDOTRANSFERASE PB2B2.05-RELATED"/>
    <property type="match status" value="1"/>
</dbReference>
<dbReference type="PROSITE" id="PS51273">
    <property type="entry name" value="GATASE_TYPE_1"/>
    <property type="match status" value="1"/>
</dbReference>
<dbReference type="EMBL" id="WRPM01000046">
    <property type="protein sequence ID" value="MVT26003.1"/>
    <property type="molecule type" value="Genomic_DNA"/>
</dbReference>
<keyword evidence="1" id="KW-0378">Hydrolase</keyword>
<reference evidence="1 2" key="1">
    <citation type="submission" date="2019-12" db="EMBL/GenBank/DDBJ databases">
        <title>Nesterenkonia muleiensis sp. nov., a novel actinobacterium isolated from sap of Populus euphratica.</title>
        <authorList>
            <person name="Wang R."/>
        </authorList>
    </citation>
    <scope>NUCLEOTIDE SEQUENCE [LARGE SCALE GENOMIC DNA]</scope>
    <source>
        <strain evidence="1 2">F10</strain>
    </source>
</reference>
<dbReference type="Gene3D" id="3.40.50.880">
    <property type="match status" value="1"/>
</dbReference>